<organism evidence="1 2">
    <name type="scientific">Winogradskyella marina</name>
    <dbReference type="NCBI Taxonomy" id="2785530"/>
    <lineage>
        <taxon>Bacteria</taxon>
        <taxon>Pseudomonadati</taxon>
        <taxon>Bacteroidota</taxon>
        <taxon>Flavobacteriia</taxon>
        <taxon>Flavobacteriales</taxon>
        <taxon>Flavobacteriaceae</taxon>
        <taxon>Winogradskyella</taxon>
    </lineage>
</organism>
<reference evidence="1 2" key="1">
    <citation type="submission" date="2020-11" db="EMBL/GenBank/DDBJ databases">
        <title>Winogradskyella marina sp. nov., isolated from marine sediment.</title>
        <authorList>
            <person name="Bo J."/>
            <person name="Wang S."/>
            <person name="Song X."/>
            <person name="Du Z."/>
        </authorList>
    </citation>
    <scope>NUCLEOTIDE SEQUENCE [LARGE SCALE GENOMIC DNA]</scope>
    <source>
        <strain evidence="1 2">F6397</strain>
    </source>
</reference>
<keyword evidence="2" id="KW-1185">Reference proteome</keyword>
<dbReference type="RefSeq" id="WP_195871254.1">
    <property type="nucleotide sequence ID" value="NZ_JADOET010000006.1"/>
</dbReference>
<gene>
    <name evidence="1" type="ORF">ITJ86_08715</name>
</gene>
<protein>
    <submittedName>
        <fullName evidence="1">Uncharacterized protein</fullName>
    </submittedName>
</protein>
<proteinExistence type="predicted"/>
<sequence length="67" mass="8011">MSLIVLIPFFIFFAIFIFYSKADLYAHEHDASINREIGNFQSNFEDLQNLNIENNYYLNNNHIYSDK</sequence>
<dbReference type="EMBL" id="JADOET010000006">
    <property type="protein sequence ID" value="MBF8149979.1"/>
    <property type="molecule type" value="Genomic_DNA"/>
</dbReference>
<dbReference type="Proteomes" id="UP000611215">
    <property type="component" value="Unassembled WGS sequence"/>
</dbReference>
<evidence type="ECO:0000313" key="2">
    <source>
        <dbReference type="Proteomes" id="UP000611215"/>
    </source>
</evidence>
<accession>A0ABS0EHW1</accession>
<name>A0ABS0EHW1_9FLAO</name>
<evidence type="ECO:0000313" key="1">
    <source>
        <dbReference type="EMBL" id="MBF8149979.1"/>
    </source>
</evidence>
<comment type="caution">
    <text evidence="1">The sequence shown here is derived from an EMBL/GenBank/DDBJ whole genome shotgun (WGS) entry which is preliminary data.</text>
</comment>